<evidence type="ECO:0008006" key="3">
    <source>
        <dbReference type="Google" id="ProtNLM"/>
    </source>
</evidence>
<name>A0A6C0JU50_9ZZZZ</name>
<reference evidence="2" key="1">
    <citation type="journal article" date="2020" name="Nature">
        <title>Giant virus diversity and host interactions through global metagenomics.</title>
        <authorList>
            <person name="Schulz F."/>
            <person name="Roux S."/>
            <person name="Paez-Espino D."/>
            <person name="Jungbluth S."/>
            <person name="Walsh D.A."/>
            <person name="Denef V.J."/>
            <person name="McMahon K.D."/>
            <person name="Konstantinidis K.T."/>
            <person name="Eloe-Fadrosh E.A."/>
            <person name="Kyrpides N.C."/>
            <person name="Woyke T."/>
        </authorList>
    </citation>
    <scope>NUCLEOTIDE SEQUENCE</scope>
    <source>
        <strain evidence="2">GVMAG-S-1074260-58</strain>
    </source>
</reference>
<evidence type="ECO:0000313" key="2">
    <source>
        <dbReference type="EMBL" id="QHU09285.1"/>
    </source>
</evidence>
<accession>A0A6C0JU50</accession>
<keyword evidence="1" id="KW-0472">Membrane</keyword>
<protein>
    <recommendedName>
        <fullName evidence="3">CPW-WPC domain-containing protein</fullName>
    </recommendedName>
</protein>
<keyword evidence="1" id="KW-0812">Transmembrane</keyword>
<dbReference type="EMBL" id="MN740707">
    <property type="protein sequence ID" value="QHU09285.1"/>
    <property type="molecule type" value="Genomic_DNA"/>
</dbReference>
<feature type="transmembrane region" description="Helical" evidence="1">
    <location>
        <begin position="6"/>
        <end position="26"/>
    </location>
</feature>
<organism evidence="2">
    <name type="scientific">viral metagenome</name>
    <dbReference type="NCBI Taxonomy" id="1070528"/>
    <lineage>
        <taxon>unclassified sequences</taxon>
        <taxon>metagenomes</taxon>
        <taxon>organismal metagenomes</taxon>
    </lineage>
</organism>
<keyword evidence="1" id="KW-1133">Transmembrane helix</keyword>
<dbReference type="AlphaFoldDB" id="A0A6C0JU50"/>
<sequence>MTFQTTTMIIAIIVLMICLIIIGYMLNKNKYNSQYPPVISECPDYWLDRSDGDGSNCINKQGLGRTNCAKTMDFSGTYWTGQDGLCNKNKWAKTCNLTWDGITNNLNACDTTTSS</sequence>
<proteinExistence type="predicted"/>
<evidence type="ECO:0000256" key="1">
    <source>
        <dbReference type="SAM" id="Phobius"/>
    </source>
</evidence>